<dbReference type="InterPro" id="IPR010730">
    <property type="entry name" value="HET"/>
</dbReference>
<evidence type="ECO:0000313" key="2">
    <source>
        <dbReference type="EMBL" id="KAJ8096511.1"/>
    </source>
</evidence>
<keyword evidence="3" id="KW-1185">Reference proteome</keyword>
<dbReference type="PANTHER" id="PTHR39596:SF2">
    <property type="entry name" value="HET DOMAIN PROTEIN (AFU_ORTHOLOGUE AFUA_1G17550)-RELATED"/>
    <property type="match status" value="1"/>
</dbReference>
<dbReference type="Proteomes" id="UP001217417">
    <property type="component" value="Unassembled WGS sequence"/>
</dbReference>
<organism evidence="2 3">
    <name type="scientific">Lipomyces tetrasporus</name>
    <dbReference type="NCBI Taxonomy" id="54092"/>
    <lineage>
        <taxon>Eukaryota</taxon>
        <taxon>Fungi</taxon>
        <taxon>Dikarya</taxon>
        <taxon>Ascomycota</taxon>
        <taxon>Saccharomycotina</taxon>
        <taxon>Lipomycetes</taxon>
        <taxon>Lipomycetales</taxon>
        <taxon>Lipomycetaceae</taxon>
        <taxon>Lipomyces</taxon>
    </lineage>
</organism>
<dbReference type="RefSeq" id="XP_056039961.1">
    <property type="nucleotide sequence ID" value="XM_056190839.1"/>
</dbReference>
<gene>
    <name evidence="2" type="ORF">POJ06DRAFT_304474</name>
</gene>
<evidence type="ECO:0000313" key="3">
    <source>
        <dbReference type="Proteomes" id="UP001217417"/>
    </source>
</evidence>
<accession>A0AAD7QJW3</accession>
<proteinExistence type="predicted"/>
<comment type="caution">
    <text evidence="2">The sequence shown here is derived from an EMBL/GenBank/DDBJ whole genome shotgun (WGS) entry which is preliminary data.</text>
</comment>
<sequence length="691" mass="78602">MDHLPRPSPRNDRGKDWQRECSRLLRNLHDDYPKVPFHEYPRSRGLVGNISEVFGRGLHISKEDARQAVAVIQNWLFFGLLEEVLRKQIRTEDCTVIEEPNTYLSTRCLEDWITQWNNEAKACEHMAKLDWKSNTSMALMDASVFFRKISPRFEEDTTWKLFHQYLIPLAVLADTIHSRFFNVFGTSAMAADIVLADSSYAETLAQRGWCRHLLSTTLLAFSSPSIREYIKSFRDRPSFLTRNHKNCTEQACTASNVDLDAYEVEHVCENSDCEFVKPDMKVIQEALDSGTFPVVLFSKAKKQFLTLMRGPHTAYFAISHVWADGLGSSSETGLPICRMIDLANTLTEVCGREDGDNFKGLDDVSPAFWIDSLCIPSEVALRKFSINRMADVYGKASAVIVLDKGIQQVITDDQAQEQLLAISSSGWSHRLWTLQEALLARKILLRTSNAKHEAKPNLGLVSRQLSTRTSSKPSDEILALLGTFGLDATGYHDLNPEGRMIKFLREHNSGKIHKNIVFFEGEKLKNQPFTWAPRTFMSRHREGILPPYGGSEAHMVSINDDGLGGRWECFVPESPWSSEHAPLRFVLRLRDLPDGMLFESIGGQVPLEDRTGEQVYLLRVAEDAPRPEEGYPVMAVRIVERVYFPDGLSFMIAEAKYQLTAISDRPEFMQAYSRNNPTMNATFQNLWLLFR</sequence>
<dbReference type="AlphaFoldDB" id="A0AAD7QJW3"/>
<reference evidence="2" key="1">
    <citation type="submission" date="2023-03" db="EMBL/GenBank/DDBJ databases">
        <title>Near-Complete genome sequence of Lipomyces tetrasporous NRRL Y-64009, an oleaginous yeast capable of growing on lignocellulosic hydrolysates.</title>
        <authorList>
            <consortium name="Lawrence Berkeley National Laboratory"/>
            <person name="Jagtap S.S."/>
            <person name="Liu J.-J."/>
            <person name="Walukiewicz H.E."/>
            <person name="Pangilinan J."/>
            <person name="Lipzen A."/>
            <person name="Ahrendt S."/>
            <person name="Koriabine M."/>
            <person name="Cobaugh K."/>
            <person name="Salamov A."/>
            <person name="Yoshinaga Y."/>
            <person name="Ng V."/>
            <person name="Daum C."/>
            <person name="Grigoriev I.V."/>
            <person name="Slininger P.J."/>
            <person name="Dien B.S."/>
            <person name="Jin Y.-S."/>
            <person name="Rao C.V."/>
        </authorList>
    </citation>
    <scope>NUCLEOTIDE SEQUENCE</scope>
    <source>
        <strain evidence="2">NRRL Y-64009</strain>
    </source>
</reference>
<dbReference type="EMBL" id="JARPMG010000015">
    <property type="protein sequence ID" value="KAJ8096511.1"/>
    <property type="molecule type" value="Genomic_DNA"/>
</dbReference>
<dbReference type="Pfam" id="PF06985">
    <property type="entry name" value="HET"/>
    <property type="match status" value="1"/>
</dbReference>
<name>A0AAD7QJW3_9ASCO</name>
<feature type="domain" description="Heterokaryon incompatibility" evidence="1">
    <location>
        <begin position="315"/>
        <end position="402"/>
    </location>
</feature>
<dbReference type="GeneID" id="80886005"/>
<protein>
    <recommendedName>
        <fullName evidence="1">Heterokaryon incompatibility domain-containing protein</fullName>
    </recommendedName>
</protein>
<dbReference type="PANTHER" id="PTHR39596">
    <property type="match status" value="1"/>
</dbReference>
<evidence type="ECO:0000259" key="1">
    <source>
        <dbReference type="Pfam" id="PF06985"/>
    </source>
</evidence>